<protein>
    <recommendedName>
        <fullName evidence="2">histidine kinase</fullName>
        <ecNumber evidence="2">2.7.13.3</ecNumber>
    </recommendedName>
</protein>
<evidence type="ECO:0000256" key="6">
    <source>
        <dbReference type="ARBA" id="ARBA00022777"/>
    </source>
</evidence>
<keyword evidence="11" id="KW-1185">Reference proteome</keyword>
<dbReference type="Pfam" id="PF02518">
    <property type="entry name" value="HATPase_c"/>
    <property type="match status" value="1"/>
</dbReference>
<sequence>MPPKDKKKPMDTNQNLAERVKELSCLYEVSSIFQEHDQQDTKSILYKVAQVLKKALRNSVEACVEIETPKHHIKTEEILSDKVSQSSAIFLFKKPSGTIYIHYPTSQFQEVDFLEEEQKLLNKVAYEISIFIEKRELQEKEEWLQRSAQRNDRLAILGEITAGIAHELNTPLGNMLGFAEFIEEQTTDASIRRDSKKIIEAAIFSREVVKKLMFFACEMPQNREHINIKPVVEQALSLLSQSFKKGEVHVKLVAKEDVESQIDSIQLTQVLFNLLINAIYASPPNSTITCSLTQDDDRIYIDIADQGKGIPDKFAKKIFDPFFTTKPVGEGSGLGLSVVHGIIKSHKGTISHSHNTPKGTIFEISIPKQYN</sequence>
<keyword evidence="5" id="KW-0547">Nucleotide-binding</keyword>
<reference evidence="11" key="1">
    <citation type="submission" date="2023-07" db="EMBL/GenBank/DDBJ databases">
        <title>Isolating and identifying novel microbial strains from the Mariana Trench.</title>
        <authorList>
            <person name="Fu H."/>
        </authorList>
    </citation>
    <scope>NUCLEOTIDE SEQUENCE [LARGE SCALE GENOMIC DNA]</scope>
    <source>
        <strain evidence="11">T-y2</strain>
    </source>
</reference>
<keyword evidence="3" id="KW-0597">Phosphoprotein</keyword>
<organism evidence="10 11">
    <name type="scientific">Mesonia ostreae</name>
    <dbReference type="NCBI Taxonomy" id="861110"/>
    <lineage>
        <taxon>Bacteria</taxon>
        <taxon>Pseudomonadati</taxon>
        <taxon>Bacteroidota</taxon>
        <taxon>Flavobacteriia</taxon>
        <taxon>Flavobacteriales</taxon>
        <taxon>Flavobacteriaceae</taxon>
        <taxon>Mesonia</taxon>
    </lineage>
</organism>
<dbReference type="CDD" id="cd00082">
    <property type="entry name" value="HisKA"/>
    <property type="match status" value="1"/>
</dbReference>
<dbReference type="GO" id="GO:0016301">
    <property type="term" value="F:kinase activity"/>
    <property type="evidence" value="ECO:0007669"/>
    <property type="project" value="UniProtKB-KW"/>
</dbReference>
<keyword evidence="6 10" id="KW-0418">Kinase</keyword>
<feature type="domain" description="Histidine kinase" evidence="9">
    <location>
        <begin position="163"/>
        <end position="370"/>
    </location>
</feature>
<evidence type="ECO:0000256" key="7">
    <source>
        <dbReference type="ARBA" id="ARBA00022840"/>
    </source>
</evidence>
<dbReference type="Gene3D" id="1.10.287.130">
    <property type="match status" value="1"/>
</dbReference>
<evidence type="ECO:0000256" key="1">
    <source>
        <dbReference type="ARBA" id="ARBA00000085"/>
    </source>
</evidence>
<dbReference type="InterPro" id="IPR003594">
    <property type="entry name" value="HATPase_dom"/>
</dbReference>
<evidence type="ECO:0000256" key="2">
    <source>
        <dbReference type="ARBA" id="ARBA00012438"/>
    </source>
</evidence>
<dbReference type="PRINTS" id="PR00344">
    <property type="entry name" value="BCTRLSENSOR"/>
</dbReference>
<dbReference type="EC" id="2.7.13.3" evidence="2"/>
<dbReference type="InterPro" id="IPR005467">
    <property type="entry name" value="His_kinase_dom"/>
</dbReference>
<dbReference type="RefSeq" id="WP_311400152.1">
    <property type="nucleotide sequence ID" value="NZ_JAVRBG010000001.1"/>
</dbReference>
<dbReference type="PROSITE" id="PS50109">
    <property type="entry name" value="HIS_KIN"/>
    <property type="match status" value="1"/>
</dbReference>
<dbReference type="SUPFAM" id="SSF47384">
    <property type="entry name" value="Homodimeric domain of signal transducing histidine kinase"/>
    <property type="match status" value="1"/>
</dbReference>
<dbReference type="PANTHER" id="PTHR43065:SF10">
    <property type="entry name" value="PEROXIDE STRESS-ACTIVATED HISTIDINE KINASE MAK3"/>
    <property type="match status" value="1"/>
</dbReference>
<dbReference type="InterPro" id="IPR036097">
    <property type="entry name" value="HisK_dim/P_sf"/>
</dbReference>
<evidence type="ECO:0000256" key="3">
    <source>
        <dbReference type="ARBA" id="ARBA00022553"/>
    </source>
</evidence>
<dbReference type="InterPro" id="IPR004358">
    <property type="entry name" value="Sig_transdc_His_kin-like_C"/>
</dbReference>
<dbReference type="InterPro" id="IPR036890">
    <property type="entry name" value="HATPase_C_sf"/>
</dbReference>
<keyword evidence="7" id="KW-0067">ATP-binding</keyword>
<comment type="catalytic activity">
    <reaction evidence="1">
        <text>ATP + protein L-histidine = ADP + protein N-phospho-L-histidine.</text>
        <dbReference type="EC" id="2.7.13.3"/>
    </reaction>
</comment>
<evidence type="ECO:0000259" key="9">
    <source>
        <dbReference type="PROSITE" id="PS50109"/>
    </source>
</evidence>
<gene>
    <name evidence="10" type="ORF">RLT85_00880</name>
</gene>
<dbReference type="SMART" id="SM00387">
    <property type="entry name" value="HATPase_c"/>
    <property type="match status" value="1"/>
</dbReference>
<keyword evidence="4" id="KW-0808">Transferase</keyword>
<dbReference type="Proteomes" id="UP001182991">
    <property type="component" value="Unassembled WGS sequence"/>
</dbReference>
<proteinExistence type="predicted"/>
<evidence type="ECO:0000256" key="8">
    <source>
        <dbReference type="ARBA" id="ARBA00023012"/>
    </source>
</evidence>
<evidence type="ECO:0000313" key="11">
    <source>
        <dbReference type="Proteomes" id="UP001182991"/>
    </source>
</evidence>
<dbReference type="EMBL" id="JAVRBG010000001">
    <property type="protein sequence ID" value="MDT0293181.1"/>
    <property type="molecule type" value="Genomic_DNA"/>
</dbReference>
<keyword evidence="8" id="KW-0902">Two-component regulatory system</keyword>
<evidence type="ECO:0000256" key="4">
    <source>
        <dbReference type="ARBA" id="ARBA00022679"/>
    </source>
</evidence>
<dbReference type="Gene3D" id="3.30.565.10">
    <property type="entry name" value="Histidine kinase-like ATPase, C-terminal domain"/>
    <property type="match status" value="1"/>
</dbReference>
<accession>A0ABU2KEP1</accession>
<name>A0ABU2KEP1_9FLAO</name>
<dbReference type="InterPro" id="IPR003661">
    <property type="entry name" value="HisK_dim/P_dom"/>
</dbReference>
<dbReference type="SUPFAM" id="SSF55874">
    <property type="entry name" value="ATPase domain of HSP90 chaperone/DNA topoisomerase II/histidine kinase"/>
    <property type="match status" value="1"/>
</dbReference>
<evidence type="ECO:0000313" key="10">
    <source>
        <dbReference type="EMBL" id="MDT0293181.1"/>
    </source>
</evidence>
<comment type="caution">
    <text evidence="10">The sequence shown here is derived from an EMBL/GenBank/DDBJ whole genome shotgun (WGS) entry which is preliminary data.</text>
</comment>
<dbReference type="SMART" id="SM00388">
    <property type="entry name" value="HisKA"/>
    <property type="match status" value="1"/>
</dbReference>
<dbReference type="Pfam" id="PF00512">
    <property type="entry name" value="HisKA"/>
    <property type="match status" value="1"/>
</dbReference>
<evidence type="ECO:0000256" key="5">
    <source>
        <dbReference type="ARBA" id="ARBA00022741"/>
    </source>
</evidence>
<dbReference type="PANTHER" id="PTHR43065">
    <property type="entry name" value="SENSOR HISTIDINE KINASE"/>
    <property type="match status" value="1"/>
</dbReference>